<comment type="caution">
    <text evidence="2">The sequence shown here is derived from an EMBL/GenBank/DDBJ whole genome shotgun (WGS) entry which is preliminary data.</text>
</comment>
<keyword evidence="1" id="KW-0812">Transmembrane</keyword>
<dbReference type="Proteomes" id="UP001054837">
    <property type="component" value="Unassembled WGS sequence"/>
</dbReference>
<feature type="transmembrane region" description="Helical" evidence="1">
    <location>
        <begin position="12"/>
        <end position="33"/>
    </location>
</feature>
<keyword evidence="3" id="KW-1185">Reference proteome</keyword>
<protein>
    <submittedName>
        <fullName evidence="2">Uncharacterized protein</fullName>
    </submittedName>
</protein>
<keyword evidence="1" id="KW-1133">Transmembrane helix</keyword>
<reference evidence="2 3" key="1">
    <citation type="submission" date="2021-06" db="EMBL/GenBank/DDBJ databases">
        <title>Caerostris darwini draft genome.</title>
        <authorList>
            <person name="Kono N."/>
            <person name="Arakawa K."/>
        </authorList>
    </citation>
    <scope>NUCLEOTIDE SEQUENCE [LARGE SCALE GENOMIC DNA]</scope>
</reference>
<dbReference type="EMBL" id="BPLQ01001140">
    <property type="protein sequence ID" value="GIX78946.1"/>
    <property type="molecule type" value="Genomic_DNA"/>
</dbReference>
<keyword evidence="1" id="KW-0472">Membrane</keyword>
<organism evidence="2 3">
    <name type="scientific">Caerostris darwini</name>
    <dbReference type="NCBI Taxonomy" id="1538125"/>
    <lineage>
        <taxon>Eukaryota</taxon>
        <taxon>Metazoa</taxon>
        <taxon>Ecdysozoa</taxon>
        <taxon>Arthropoda</taxon>
        <taxon>Chelicerata</taxon>
        <taxon>Arachnida</taxon>
        <taxon>Araneae</taxon>
        <taxon>Araneomorphae</taxon>
        <taxon>Entelegynae</taxon>
        <taxon>Araneoidea</taxon>
        <taxon>Araneidae</taxon>
        <taxon>Caerostris</taxon>
    </lineage>
</organism>
<evidence type="ECO:0000313" key="2">
    <source>
        <dbReference type="EMBL" id="GIX78946.1"/>
    </source>
</evidence>
<gene>
    <name evidence="2" type="ORF">CDAR_286071</name>
</gene>
<evidence type="ECO:0000313" key="3">
    <source>
        <dbReference type="Proteomes" id="UP001054837"/>
    </source>
</evidence>
<sequence>MSDARVMQKRFSRWALSHPGVLSLSLFVMYFLLDQINSGHTFHSFVFNKTKRAFGKHARRFINSQAQAELLKTCNLCVNCFGPGLISETNWFSSLKTLVFNEKGLVINSFRKNLIALGPLSRLAALEHKGGRSTSTSGAGI</sequence>
<evidence type="ECO:0000256" key="1">
    <source>
        <dbReference type="SAM" id="Phobius"/>
    </source>
</evidence>
<name>A0AAV4N3D9_9ARAC</name>
<proteinExistence type="predicted"/>
<dbReference type="AlphaFoldDB" id="A0AAV4N3D9"/>
<accession>A0AAV4N3D9</accession>